<dbReference type="SMART" id="SM00903">
    <property type="entry name" value="Flavin_Reduct"/>
    <property type="match status" value="1"/>
</dbReference>
<dbReference type="Gene3D" id="2.30.110.10">
    <property type="entry name" value="Electron Transport, Fmn-binding Protein, Chain A"/>
    <property type="match status" value="1"/>
</dbReference>
<name>A0A8H1LFD3_9ACTN</name>
<evidence type="ECO:0000313" key="5">
    <source>
        <dbReference type="EMBL" id="TGG83930.1"/>
    </source>
</evidence>
<feature type="domain" description="Flavin reductase like" evidence="4">
    <location>
        <begin position="40"/>
        <end position="190"/>
    </location>
</feature>
<dbReference type="InterPro" id="IPR012349">
    <property type="entry name" value="Split_barrel_FMN-bd"/>
</dbReference>
<dbReference type="Pfam" id="PF01613">
    <property type="entry name" value="Flavin_Reduct"/>
    <property type="match status" value="1"/>
</dbReference>
<organism evidence="5 6">
    <name type="scientific">Streptomyces albus</name>
    <dbReference type="NCBI Taxonomy" id="1888"/>
    <lineage>
        <taxon>Bacteria</taxon>
        <taxon>Bacillati</taxon>
        <taxon>Actinomycetota</taxon>
        <taxon>Actinomycetes</taxon>
        <taxon>Kitasatosporales</taxon>
        <taxon>Streptomycetaceae</taxon>
        <taxon>Streptomyces</taxon>
    </lineage>
</organism>
<comment type="similarity">
    <text evidence="1">Belongs to the non-flavoprotein flavin reductase family.</text>
</comment>
<dbReference type="EMBL" id="RCIY01000053">
    <property type="protein sequence ID" value="TGG83930.1"/>
    <property type="molecule type" value="Genomic_DNA"/>
</dbReference>
<evidence type="ECO:0000256" key="3">
    <source>
        <dbReference type="SAM" id="MobiDB-lite"/>
    </source>
</evidence>
<evidence type="ECO:0000256" key="2">
    <source>
        <dbReference type="ARBA" id="ARBA00023002"/>
    </source>
</evidence>
<dbReference type="InterPro" id="IPR002563">
    <property type="entry name" value="Flavin_Rdtase-like_dom"/>
</dbReference>
<dbReference type="InterPro" id="IPR050268">
    <property type="entry name" value="NADH-dep_flavin_reductase"/>
</dbReference>
<comment type="caution">
    <text evidence="5">The sequence shown here is derived from an EMBL/GenBank/DDBJ whole genome shotgun (WGS) entry which is preliminary data.</text>
</comment>
<dbReference type="PANTHER" id="PTHR30466:SF11">
    <property type="entry name" value="FLAVIN-DEPENDENT MONOOXYGENASE, REDUCTASE SUBUNIT HSAB"/>
    <property type="match status" value="1"/>
</dbReference>
<dbReference type="PANTHER" id="PTHR30466">
    <property type="entry name" value="FLAVIN REDUCTASE"/>
    <property type="match status" value="1"/>
</dbReference>
<sequence length="194" mass="20026">MGENNMTTSTVRFPQPPPAADHGPADLTGPPSQHEFRNVLGHFASGVTVITAPAAGEDDTAPGPAGFTCQSFAALSLDPPMVAFLVARTSTTWPRIARSGVFCANVLSTGQAALCRAFARSGTDKFAGVDWRPSRVTGSPSLSGALAWIDCTIDAVHTGGDHFIVTGRVRHLSAAGQGSPLLFYRGSLGGFSAA</sequence>
<dbReference type="RefSeq" id="WP_016473227.1">
    <property type="nucleotide sequence ID" value="NZ_LIQP01000087.1"/>
</dbReference>
<evidence type="ECO:0000313" key="6">
    <source>
        <dbReference type="Proteomes" id="UP000298111"/>
    </source>
</evidence>
<evidence type="ECO:0000259" key="4">
    <source>
        <dbReference type="SMART" id="SM00903"/>
    </source>
</evidence>
<dbReference type="Proteomes" id="UP000298111">
    <property type="component" value="Unassembled WGS sequence"/>
</dbReference>
<reference evidence="5 6" key="1">
    <citation type="submission" date="2018-10" db="EMBL/GenBank/DDBJ databases">
        <title>Isolation of pseudouridimycin from Streptomyces albus DSM 40763.</title>
        <authorList>
            <person name="Rosenqvist P."/>
            <person name="Metsae-Ketelae M."/>
            <person name="Virta P."/>
        </authorList>
    </citation>
    <scope>NUCLEOTIDE SEQUENCE [LARGE SCALE GENOMIC DNA]</scope>
    <source>
        <strain evidence="5 6">DSM 40763</strain>
    </source>
</reference>
<feature type="region of interest" description="Disordered" evidence="3">
    <location>
        <begin position="1"/>
        <end position="32"/>
    </location>
</feature>
<keyword evidence="2" id="KW-0560">Oxidoreductase</keyword>
<proteinExistence type="inferred from homology"/>
<evidence type="ECO:0000256" key="1">
    <source>
        <dbReference type="ARBA" id="ARBA00008898"/>
    </source>
</evidence>
<accession>A0A8H1LFD3</accession>
<protein>
    <submittedName>
        <fullName evidence="5">Flavin reductase</fullName>
    </submittedName>
</protein>
<dbReference type="GO" id="GO:0042602">
    <property type="term" value="F:riboflavin reductase (NADPH) activity"/>
    <property type="evidence" value="ECO:0007669"/>
    <property type="project" value="TreeGrafter"/>
</dbReference>
<gene>
    <name evidence="5" type="ORF">D8771_13625</name>
</gene>
<dbReference type="AlphaFoldDB" id="A0A8H1LFD3"/>
<dbReference type="GO" id="GO:0010181">
    <property type="term" value="F:FMN binding"/>
    <property type="evidence" value="ECO:0007669"/>
    <property type="project" value="InterPro"/>
</dbReference>
<dbReference type="SUPFAM" id="SSF50475">
    <property type="entry name" value="FMN-binding split barrel"/>
    <property type="match status" value="1"/>
</dbReference>
<feature type="compositionally biased region" description="Polar residues" evidence="3">
    <location>
        <begin position="1"/>
        <end position="12"/>
    </location>
</feature>